<keyword evidence="1" id="KW-0560">Oxidoreductase</keyword>
<dbReference type="Proteomes" id="UP000263094">
    <property type="component" value="Unassembled WGS sequence"/>
</dbReference>
<proteinExistence type="predicted"/>
<gene>
    <name evidence="1" type="ORF">DY218_19520</name>
</gene>
<dbReference type="Gene3D" id="2.60.120.620">
    <property type="entry name" value="q2cbj1_9rhob like domain"/>
    <property type="match status" value="1"/>
</dbReference>
<dbReference type="EMBL" id="QUAK01000105">
    <property type="protein sequence ID" value="RFU85024.1"/>
    <property type="molecule type" value="Genomic_DNA"/>
</dbReference>
<keyword evidence="1" id="KW-0223">Dioxygenase</keyword>
<accession>A0A372M260</accession>
<dbReference type="GO" id="GO:0016706">
    <property type="term" value="F:2-oxoglutarate-dependent dioxygenase activity"/>
    <property type="evidence" value="ECO:0007669"/>
    <property type="project" value="UniProtKB-ARBA"/>
</dbReference>
<dbReference type="AlphaFoldDB" id="A0A372M260"/>
<dbReference type="Pfam" id="PF05721">
    <property type="entry name" value="PhyH"/>
    <property type="match status" value="1"/>
</dbReference>
<dbReference type="OrthoDB" id="9796766at2"/>
<name>A0A372M260_9ACTN</name>
<keyword evidence="2" id="KW-1185">Reference proteome</keyword>
<comment type="caution">
    <text evidence="1">The sequence shown here is derived from an EMBL/GenBank/DDBJ whole genome shotgun (WGS) entry which is preliminary data.</text>
</comment>
<protein>
    <submittedName>
        <fullName evidence="1">Phytanoyl-CoA dioxygenase family protein</fullName>
    </submittedName>
</protein>
<dbReference type="PANTHER" id="PTHR20883:SF49">
    <property type="entry name" value="PHYTANOYL-COA DIOXYGENASE"/>
    <property type="match status" value="1"/>
</dbReference>
<reference evidence="1 2" key="1">
    <citation type="submission" date="2018-08" db="EMBL/GenBank/DDBJ databases">
        <title>Isolation, diversity and antifungal activity of Actinobacteria from wheat.</title>
        <authorList>
            <person name="Han C."/>
        </authorList>
    </citation>
    <scope>NUCLEOTIDE SEQUENCE [LARGE SCALE GENOMIC DNA]</scope>
    <source>
        <strain evidence="1 2">NEAU-YY421</strain>
    </source>
</reference>
<sequence length="281" mass="31070">MSRYAELPALDSAFALDPAAVESFARHGHVRLSAVATPDEVPPYRDVISGAARRHSAETRPLEERDTYGKAFVQIENLWRVDQGVERFVTARRFAGIAARLLGVQHVRLYHDQALFKEPGGGPTPWHQDSVYWPLDTEDTVTMWMPLVDLAEDMGGMQFASGSHREKELATLGISDEAETHFARLLQDGRHPVTAVQPMQAGDATFHRGWTLHRAQPNRSATVREVMTVIYVADGARVAEPREPWHHSELASWMPGLGPGDPVASALNPLLTGDRSAARSD</sequence>
<dbReference type="InterPro" id="IPR008775">
    <property type="entry name" value="Phytyl_CoA_dOase-like"/>
</dbReference>
<dbReference type="GO" id="GO:0005506">
    <property type="term" value="F:iron ion binding"/>
    <property type="evidence" value="ECO:0007669"/>
    <property type="project" value="UniProtKB-ARBA"/>
</dbReference>
<dbReference type="SUPFAM" id="SSF51197">
    <property type="entry name" value="Clavaminate synthase-like"/>
    <property type="match status" value="1"/>
</dbReference>
<evidence type="ECO:0000313" key="1">
    <source>
        <dbReference type="EMBL" id="RFU85024.1"/>
    </source>
</evidence>
<organism evidence="1 2">
    <name type="scientific">Streptomyces triticagri</name>
    <dbReference type="NCBI Taxonomy" id="2293568"/>
    <lineage>
        <taxon>Bacteria</taxon>
        <taxon>Bacillati</taxon>
        <taxon>Actinomycetota</taxon>
        <taxon>Actinomycetes</taxon>
        <taxon>Kitasatosporales</taxon>
        <taxon>Streptomycetaceae</taxon>
        <taxon>Streptomyces</taxon>
    </lineage>
</organism>
<dbReference type="RefSeq" id="WP_128557357.1">
    <property type="nucleotide sequence ID" value="NZ_QUAK01000105.1"/>
</dbReference>
<dbReference type="PANTHER" id="PTHR20883">
    <property type="entry name" value="PHYTANOYL-COA DIOXYGENASE DOMAIN CONTAINING 1"/>
    <property type="match status" value="1"/>
</dbReference>
<evidence type="ECO:0000313" key="2">
    <source>
        <dbReference type="Proteomes" id="UP000263094"/>
    </source>
</evidence>